<sequence length="42" mass="4694">MIENFARSILAGNAAEREAWLEATTRTQASLDAIWRETQSQG</sequence>
<dbReference type="EMBL" id="CP120374">
    <property type="protein sequence ID" value="WEX89614.1"/>
    <property type="molecule type" value="Genomic_DNA"/>
</dbReference>
<keyword evidence="2" id="KW-1185">Reference proteome</keyword>
<evidence type="ECO:0000313" key="1">
    <source>
        <dbReference type="EMBL" id="WEX89614.1"/>
    </source>
</evidence>
<dbReference type="RefSeq" id="WP_280661586.1">
    <property type="nucleotide sequence ID" value="NZ_CP120374.1"/>
</dbReference>
<accession>A0ABY8DFC8</accession>
<gene>
    <name evidence="1" type="ORF">PZN02_004914</name>
</gene>
<reference evidence="1 2" key="1">
    <citation type="submission" date="2023-03" db="EMBL/GenBank/DDBJ databases">
        <authorList>
            <person name="Kaur S."/>
            <person name="Espinosa-Saiz D."/>
            <person name="Velazquez E."/>
            <person name="Menendez E."/>
            <person name="diCenzo G.C."/>
        </authorList>
    </citation>
    <scope>NUCLEOTIDE SEQUENCE [LARGE SCALE GENOMIC DNA]</scope>
    <source>
        <strain evidence="1 2">LMG 24692</strain>
    </source>
</reference>
<dbReference type="Proteomes" id="UP001229355">
    <property type="component" value="Chromosome 2"/>
</dbReference>
<protein>
    <submittedName>
        <fullName evidence="1">Uncharacterized protein</fullName>
    </submittedName>
</protein>
<organism evidence="1 2">
    <name type="scientific">Sinorhizobium garamanticum</name>
    <dbReference type="NCBI Taxonomy" id="680247"/>
    <lineage>
        <taxon>Bacteria</taxon>
        <taxon>Pseudomonadati</taxon>
        <taxon>Pseudomonadota</taxon>
        <taxon>Alphaproteobacteria</taxon>
        <taxon>Hyphomicrobiales</taxon>
        <taxon>Rhizobiaceae</taxon>
        <taxon>Sinorhizobium/Ensifer group</taxon>
        <taxon>Sinorhizobium</taxon>
    </lineage>
</organism>
<name>A0ABY8DFC8_9HYPH</name>
<evidence type="ECO:0000313" key="2">
    <source>
        <dbReference type="Proteomes" id="UP001229355"/>
    </source>
</evidence>
<proteinExistence type="predicted"/>